<evidence type="ECO:0000259" key="10">
    <source>
        <dbReference type="SMART" id="SM00382"/>
    </source>
</evidence>
<evidence type="ECO:0000256" key="3">
    <source>
        <dbReference type="ARBA" id="ARBA00021315"/>
    </source>
</evidence>
<comment type="similarity">
    <text evidence="2 9">Belongs to the RecN family.</text>
</comment>
<dbReference type="NCBIfam" id="TIGR00634">
    <property type="entry name" value="recN"/>
    <property type="match status" value="1"/>
</dbReference>
<name>F4LM09_TREBD</name>
<dbReference type="HOGENOM" id="CLU_018297_3_0_12"/>
<dbReference type="Gene3D" id="3.40.50.300">
    <property type="entry name" value="P-loop containing nucleotide triphosphate hydrolases"/>
    <property type="match status" value="2"/>
</dbReference>
<comment type="function">
    <text evidence="1 9">May be involved in recombinational repair of damaged DNA.</text>
</comment>
<protein>
    <recommendedName>
        <fullName evidence="3 9">DNA repair protein RecN</fullName>
    </recommendedName>
    <alternativeName>
        <fullName evidence="8 9">Recombination protein N</fullName>
    </alternativeName>
</protein>
<dbReference type="PIRSF" id="PIRSF003128">
    <property type="entry name" value="RecN"/>
    <property type="match status" value="1"/>
</dbReference>
<evidence type="ECO:0000256" key="4">
    <source>
        <dbReference type="ARBA" id="ARBA00022741"/>
    </source>
</evidence>
<dbReference type="FunFam" id="3.40.50.300:FF:000319">
    <property type="entry name" value="DNA repair protein RecN"/>
    <property type="match status" value="1"/>
</dbReference>
<sequence>MLEDVSISDFALIESVSLDFNGGFTVLSGETGAGKSILIGALSFLLGAKGGTEVIRAGAQEARVSGTFVLSAADTEAAAWLDAHGVEAENDRVLLRRFVRDTGKTGAWIQNTSVTRAELAEFSAFLVDIHGQHEHQSLMRVAEHRRFLDSYAGITAETAAFTELYAQLVEKRRQLDELNSSDSERARKAEMLSFAIAEITDAKLLPNEDEELTAEETRLSRFEQIYSEIEGVGGILSDAGDGAADSVVGALKRARSLMARAAAADANLAPLDSRLESAFYELSDIAEEISAYRQALVFDPARLEAVQERLALLFKLKKKYAASIQSPIGDVAAYAESAQKELDTLTGSEAGKTALAAEVDRLERSAYAAAKSLSDKRRAAADKMAAEVESVLSVLGMKGTAFSVSITGKPSGDTGTGVTQTCGPYGMDNVEFLLSANAGSPLKPLAKIASGGELSRVMLALKTILAESDTVGTLVFDEIDTGIGGEVSVAVGAHLKQLAKKSQIFCITHVASIASYADNQIKIEKGNKNGTTVTCVSAVTGQARVEEIARMLSGDSFSAESLEHARSLLSKFGGDAEWQKSL</sequence>
<dbReference type="InterPro" id="IPR004604">
    <property type="entry name" value="DNA_recomb/repair_RecN"/>
</dbReference>
<dbReference type="Pfam" id="PF02463">
    <property type="entry name" value="SMC_N"/>
    <property type="match status" value="1"/>
</dbReference>
<accession>F4LM09</accession>
<evidence type="ECO:0000313" key="11">
    <source>
        <dbReference type="EMBL" id="AEE16688.1"/>
    </source>
</evidence>
<dbReference type="GO" id="GO:0043590">
    <property type="term" value="C:bacterial nucleoid"/>
    <property type="evidence" value="ECO:0007669"/>
    <property type="project" value="TreeGrafter"/>
</dbReference>
<proteinExistence type="inferred from homology"/>
<evidence type="ECO:0000256" key="5">
    <source>
        <dbReference type="ARBA" id="ARBA00022763"/>
    </source>
</evidence>
<dbReference type="EMBL" id="CP002696">
    <property type="protein sequence ID" value="AEE16688.1"/>
    <property type="molecule type" value="Genomic_DNA"/>
</dbReference>
<dbReference type="KEGG" id="tbe:Trebr_1260"/>
<keyword evidence="6" id="KW-0067">ATP-binding</keyword>
<dbReference type="eggNOG" id="COG0497">
    <property type="taxonomic scope" value="Bacteria"/>
</dbReference>
<dbReference type="STRING" id="906968.Trebr_1260"/>
<organism evidence="11 12">
    <name type="scientific">Treponema brennaborense (strain DSM 12168 / CIP 105900 / DD5/3)</name>
    <dbReference type="NCBI Taxonomy" id="906968"/>
    <lineage>
        <taxon>Bacteria</taxon>
        <taxon>Pseudomonadati</taxon>
        <taxon>Spirochaetota</taxon>
        <taxon>Spirochaetia</taxon>
        <taxon>Spirochaetales</taxon>
        <taxon>Treponemataceae</taxon>
        <taxon>Treponema</taxon>
    </lineage>
</organism>
<dbReference type="GO" id="GO:0009432">
    <property type="term" value="P:SOS response"/>
    <property type="evidence" value="ECO:0007669"/>
    <property type="project" value="TreeGrafter"/>
</dbReference>
<dbReference type="InterPro" id="IPR027417">
    <property type="entry name" value="P-loop_NTPase"/>
</dbReference>
<dbReference type="SUPFAM" id="SSF52540">
    <property type="entry name" value="P-loop containing nucleoside triphosphate hydrolases"/>
    <property type="match status" value="1"/>
</dbReference>
<dbReference type="Proteomes" id="UP000006546">
    <property type="component" value="Chromosome"/>
</dbReference>
<dbReference type="InterPro" id="IPR003395">
    <property type="entry name" value="RecF/RecN/SMC_N"/>
</dbReference>
<dbReference type="GO" id="GO:0006310">
    <property type="term" value="P:DNA recombination"/>
    <property type="evidence" value="ECO:0007669"/>
    <property type="project" value="InterPro"/>
</dbReference>
<evidence type="ECO:0000256" key="1">
    <source>
        <dbReference type="ARBA" id="ARBA00003618"/>
    </source>
</evidence>
<keyword evidence="4" id="KW-0547">Nucleotide-binding</keyword>
<evidence type="ECO:0000256" key="9">
    <source>
        <dbReference type="PIRNR" id="PIRNR003128"/>
    </source>
</evidence>
<keyword evidence="5 9" id="KW-0227">DNA damage</keyword>
<evidence type="ECO:0000256" key="2">
    <source>
        <dbReference type="ARBA" id="ARBA00009441"/>
    </source>
</evidence>
<dbReference type="RefSeq" id="WP_013758395.1">
    <property type="nucleotide sequence ID" value="NC_015500.1"/>
</dbReference>
<dbReference type="PANTHER" id="PTHR11059:SF0">
    <property type="entry name" value="DNA REPAIR PROTEIN RECN"/>
    <property type="match status" value="1"/>
</dbReference>
<dbReference type="InterPro" id="IPR003593">
    <property type="entry name" value="AAA+_ATPase"/>
</dbReference>
<dbReference type="AlphaFoldDB" id="F4LM09"/>
<dbReference type="SMART" id="SM00382">
    <property type="entry name" value="AAA"/>
    <property type="match status" value="1"/>
</dbReference>
<gene>
    <name evidence="11" type="ordered locus">Trebr_1260</name>
</gene>
<evidence type="ECO:0000256" key="8">
    <source>
        <dbReference type="ARBA" id="ARBA00033408"/>
    </source>
</evidence>
<dbReference type="PANTHER" id="PTHR11059">
    <property type="entry name" value="DNA REPAIR PROTEIN RECN"/>
    <property type="match status" value="1"/>
</dbReference>
<dbReference type="CDD" id="cd03241">
    <property type="entry name" value="ABC_RecN"/>
    <property type="match status" value="2"/>
</dbReference>
<feature type="domain" description="AAA+ ATPase" evidence="10">
    <location>
        <begin position="21"/>
        <end position="527"/>
    </location>
</feature>
<keyword evidence="12" id="KW-1185">Reference proteome</keyword>
<evidence type="ECO:0000313" key="12">
    <source>
        <dbReference type="Proteomes" id="UP000006546"/>
    </source>
</evidence>
<dbReference type="GO" id="GO:0005524">
    <property type="term" value="F:ATP binding"/>
    <property type="evidence" value="ECO:0007669"/>
    <property type="project" value="UniProtKB-KW"/>
</dbReference>
<keyword evidence="7 9" id="KW-0234">DNA repair</keyword>
<dbReference type="OrthoDB" id="9806954at2"/>
<evidence type="ECO:0000256" key="7">
    <source>
        <dbReference type="ARBA" id="ARBA00023204"/>
    </source>
</evidence>
<evidence type="ECO:0000256" key="6">
    <source>
        <dbReference type="ARBA" id="ARBA00022840"/>
    </source>
</evidence>
<dbReference type="GO" id="GO:0006281">
    <property type="term" value="P:DNA repair"/>
    <property type="evidence" value="ECO:0007669"/>
    <property type="project" value="UniProtKB-KW"/>
</dbReference>
<reference evidence="12" key="1">
    <citation type="submission" date="2011-04" db="EMBL/GenBank/DDBJ databases">
        <title>The complete genome of Treponema brennaborense DSM 12168.</title>
        <authorList>
            <person name="Lucas S."/>
            <person name="Han J."/>
            <person name="Lapidus A."/>
            <person name="Bruce D."/>
            <person name="Goodwin L."/>
            <person name="Pitluck S."/>
            <person name="Peters L."/>
            <person name="Kyrpides N."/>
            <person name="Mavromatis K."/>
            <person name="Ivanova N."/>
            <person name="Mikhailova N."/>
            <person name="Pagani I."/>
            <person name="Teshima H."/>
            <person name="Detter J.C."/>
            <person name="Tapia R."/>
            <person name="Han C."/>
            <person name="Land M."/>
            <person name="Hauser L."/>
            <person name="Markowitz V."/>
            <person name="Cheng J.-F."/>
            <person name="Hugenholtz P."/>
            <person name="Woyke T."/>
            <person name="Wu D."/>
            <person name="Gronow S."/>
            <person name="Wellnitz S."/>
            <person name="Brambilla E."/>
            <person name="Klenk H.-P."/>
            <person name="Eisen J.A."/>
        </authorList>
    </citation>
    <scope>NUCLEOTIDE SEQUENCE [LARGE SCALE GENOMIC DNA]</scope>
    <source>
        <strain evidence="12">DSM 12168 / CIP 105900 / DD5/3</strain>
    </source>
</reference>